<organism evidence="2 3">
    <name type="scientific">Kitasatospora nipponensis</name>
    <dbReference type="NCBI Taxonomy" id="258049"/>
    <lineage>
        <taxon>Bacteria</taxon>
        <taxon>Bacillati</taxon>
        <taxon>Actinomycetota</taxon>
        <taxon>Actinomycetes</taxon>
        <taxon>Kitasatosporales</taxon>
        <taxon>Streptomycetaceae</taxon>
        <taxon>Kitasatospora</taxon>
    </lineage>
</organism>
<proteinExistence type="predicted"/>
<comment type="caution">
    <text evidence="2">The sequence shown here is derived from an EMBL/GenBank/DDBJ whole genome shotgun (WGS) entry which is preliminary data.</text>
</comment>
<protein>
    <recommendedName>
        <fullName evidence="4">Secreted protein</fullName>
    </recommendedName>
</protein>
<reference evidence="2 3" key="1">
    <citation type="journal article" date="2019" name="Int. J. Syst. Evol. Microbiol.">
        <title>The Global Catalogue of Microorganisms (GCM) 10K type strain sequencing project: providing services to taxonomists for standard genome sequencing and annotation.</title>
        <authorList>
            <consortium name="The Broad Institute Genomics Platform"/>
            <consortium name="The Broad Institute Genome Sequencing Center for Infectious Disease"/>
            <person name="Wu L."/>
            <person name="Ma J."/>
        </authorList>
    </citation>
    <scope>NUCLEOTIDE SEQUENCE [LARGE SCALE GENOMIC DNA]</scope>
    <source>
        <strain evidence="2 3">JCM 13004</strain>
    </source>
</reference>
<dbReference type="Proteomes" id="UP001500037">
    <property type="component" value="Unassembled WGS sequence"/>
</dbReference>
<name>A0ABN1WUW2_9ACTN</name>
<evidence type="ECO:0000313" key="3">
    <source>
        <dbReference type="Proteomes" id="UP001500037"/>
    </source>
</evidence>
<feature type="compositionally biased region" description="Basic residues" evidence="1">
    <location>
        <begin position="43"/>
        <end position="53"/>
    </location>
</feature>
<evidence type="ECO:0008006" key="4">
    <source>
        <dbReference type="Google" id="ProtNLM"/>
    </source>
</evidence>
<evidence type="ECO:0000256" key="1">
    <source>
        <dbReference type="SAM" id="MobiDB-lite"/>
    </source>
</evidence>
<feature type="region of interest" description="Disordered" evidence="1">
    <location>
        <begin position="22"/>
        <end position="106"/>
    </location>
</feature>
<dbReference type="EMBL" id="BAAALF010000179">
    <property type="protein sequence ID" value="GAA1266839.1"/>
    <property type="molecule type" value="Genomic_DNA"/>
</dbReference>
<gene>
    <name evidence="2" type="ORF">GCM10009665_64720</name>
</gene>
<accession>A0ABN1WUW2</accession>
<dbReference type="RefSeq" id="WP_344445684.1">
    <property type="nucleotide sequence ID" value="NZ_BAAALF010000179.1"/>
</dbReference>
<keyword evidence="3" id="KW-1185">Reference proteome</keyword>
<sequence length="106" mass="11341">MTLNLLLLTVPPLLALLLSITDPDRHRAPTDRPAASPSAPGRTRTRTRRRRRAAAGLLRALRAVPSRSRRGRPAGRHAARPLAGRTAQAAHADPSGAERPVRVTAG</sequence>
<feature type="compositionally biased region" description="Basic residues" evidence="1">
    <location>
        <begin position="67"/>
        <end position="79"/>
    </location>
</feature>
<evidence type="ECO:0000313" key="2">
    <source>
        <dbReference type="EMBL" id="GAA1266839.1"/>
    </source>
</evidence>
<feature type="compositionally biased region" description="Low complexity" evidence="1">
    <location>
        <begin position="54"/>
        <end position="66"/>
    </location>
</feature>